<gene>
    <name evidence="1" type="ORF">SAY87_007183</name>
</gene>
<dbReference type="EMBL" id="JAXIOK010000013">
    <property type="protein sequence ID" value="KAK4757056.1"/>
    <property type="molecule type" value="Genomic_DNA"/>
</dbReference>
<keyword evidence="2" id="KW-1185">Reference proteome</keyword>
<name>A0AAN7K0Y1_9MYRT</name>
<dbReference type="Proteomes" id="UP001345219">
    <property type="component" value="Chromosome 6"/>
</dbReference>
<reference evidence="1 2" key="1">
    <citation type="journal article" date="2023" name="Hortic Res">
        <title>Pangenome of water caltrop reveals structural variations and asymmetric subgenome divergence after allopolyploidization.</title>
        <authorList>
            <person name="Zhang X."/>
            <person name="Chen Y."/>
            <person name="Wang L."/>
            <person name="Yuan Y."/>
            <person name="Fang M."/>
            <person name="Shi L."/>
            <person name="Lu R."/>
            <person name="Comes H.P."/>
            <person name="Ma Y."/>
            <person name="Chen Y."/>
            <person name="Huang G."/>
            <person name="Zhou Y."/>
            <person name="Zheng Z."/>
            <person name="Qiu Y."/>
        </authorList>
    </citation>
    <scope>NUCLEOTIDE SEQUENCE [LARGE SCALE GENOMIC DNA]</scope>
    <source>
        <tissue evidence="1">Roots</tissue>
    </source>
</reference>
<evidence type="ECO:0000313" key="2">
    <source>
        <dbReference type="Proteomes" id="UP001345219"/>
    </source>
</evidence>
<accession>A0AAN7K0Y1</accession>
<dbReference type="AlphaFoldDB" id="A0AAN7K0Y1"/>
<evidence type="ECO:0000313" key="1">
    <source>
        <dbReference type="EMBL" id="KAK4757056.1"/>
    </source>
</evidence>
<sequence length="94" mass="11014">MTVGPFRNRRGLGKERKRNCRTVFHGKHGRKRFLETAALLPKCDYQSSHFSLRPLRDLRQPPANSRVPPLKSYIFSFIHFRLPFKNRAPPVCLP</sequence>
<comment type="caution">
    <text evidence="1">The sequence shown here is derived from an EMBL/GenBank/DDBJ whole genome shotgun (WGS) entry which is preliminary data.</text>
</comment>
<organism evidence="1 2">
    <name type="scientific">Trapa incisa</name>
    <dbReference type="NCBI Taxonomy" id="236973"/>
    <lineage>
        <taxon>Eukaryota</taxon>
        <taxon>Viridiplantae</taxon>
        <taxon>Streptophyta</taxon>
        <taxon>Embryophyta</taxon>
        <taxon>Tracheophyta</taxon>
        <taxon>Spermatophyta</taxon>
        <taxon>Magnoliopsida</taxon>
        <taxon>eudicotyledons</taxon>
        <taxon>Gunneridae</taxon>
        <taxon>Pentapetalae</taxon>
        <taxon>rosids</taxon>
        <taxon>malvids</taxon>
        <taxon>Myrtales</taxon>
        <taxon>Lythraceae</taxon>
        <taxon>Trapa</taxon>
    </lineage>
</organism>
<protein>
    <submittedName>
        <fullName evidence="1">Uncharacterized protein</fullName>
    </submittedName>
</protein>
<proteinExistence type="predicted"/>